<evidence type="ECO:0000313" key="12">
    <source>
        <dbReference type="EMBL" id="GEO39277.1"/>
    </source>
</evidence>
<protein>
    <recommendedName>
        <fullName evidence="11">Murein endopeptidase K</fullName>
    </recommendedName>
</protein>
<keyword evidence="9" id="KW-0961">Cell wall biogenesis/degradation</keyword>
<comment type="cofactor">
    <cofactor evidence="1">
        <name>Zn(2+)</name>
        <dbReference type="ChEBI" id="CHEBI:29105"/>
    </cofactor>
</comment>
<comment type="similarity">
    <text evidence="10">Belongs to the peptidase M15 family.</text>
</comment>
<comment type="caution">
    <text evidence="12">The sequence shown here is derived from an EMBL/GenBank/DDBJ whole genome shotgun (WGS) entry which is preliminary data.</text>
</comment>
<dbReference type="GO" id="GO:0008237">
    <property type="term" value="F:metallopeptidase activity"/>
    <property type="evidence" value="ECO:0007669"/>
    <property type="project" value="UniProtKB-KW"/>
</dbReference>
<name>A0A512DS49_9PROT</name>
<keyword evidence="7" id="KW-0862">Zinc</keyword>
<keyword evidence="6" id="KW-0378">Hydrolase</keyword>
<dbReference type="PANTHER" id="PTHR37425:SF1">
    <property type="entry name" value="OUTER MEMBRANE PROTEIN"/>
    <property type="match status" value="1"/>
</dbReference>
<evidence type="ECO:0000256" key="2">
    <source>
        <dbReference type="ARBA" id="ARBA00004776"/>
    </source>
</evidence>
<evidence type="ECO:0000256" key="10">
    <source>
        <dbReference type="ARBA" id="ARBA00093448"/>
    </source>
</evidence>
<dbReference type="GO" id="GO:0071555">
    <property type="term" value="P:cell wall organization"/>
    <property type="evidence" value="ECO:0007669"/>
    <property type="project" value="UniProtKB-KW"/>
</dbReference>
<dbReference type="GO" id="GO:0046872">
    <property type="term" value="F:metal ion binding"/>
    <property type="evidence" value="ECO:0007669"/>
    <property type="project" value="UniProtKB-KW"/>
</dbReference>
<keyword evidence="5" id="KW-0732">Signal</keyword>
<evidence type="ECO:0000256" key="7">
    <source>
        <dbReference type="ARBA" id="ARBA00022833"/>
    </source>
</evidence>
<evidence type="ECO:0000256" key="1">
    <source>
        <dbReference type="ARBA" id="ARBA00001947"/>
    </source>
</evidence>
<evidence type="ECO:0000256" key="9">
    <source>
        <dbReference type="ARBA" id="ARBA00023316"/>
    </source>
</evidence>
<evidence type="ECO:0000256" key="8">
    <source>
        <dbReference type="ARBA" id="ARBA00023049"/>
    </source>
</evidence>
<evidence type="ECO:0000313" key="13">
    <source>
        <dbReference type="Proteomes" id="UP000321523"/>
    </source>
</evidence>
<dbReference type="GO" id="GO:0006508">
    <property type="term" value="P:proteolysis"/>
    <property type="evidence" value="ECO:0007669"/>
    <property type="project" value="UniProtKB-KW"/>
</dbReference>
<accession>A0A512DS49</accession>
<keyword evidence="13" id="KW-1185">Reference proteome</keyword>
<comment type="pathway">
    <text evidence="2">Cell wall biogenesis; cell wall polysaccharide biosynthesis.</text>
</comment>
<evidence type="ECO:0000256" key="4">
    <source>
        <dbReference type="ARBA" id="ARBA00022723"/>
    </source>
</evidence>
<dbReference type="Pfam" id="PF05951">
    <property type="entry name" value="Peptidase_M15_2"/>
    <property type="match status" value="1"/>
</dbReference>
<dbReference type="InterPro" id="IPR010275">
    <property type="entry name" value="MepK"/>
</dbReference>
<keyword evidence="3" id="KW-0645">Protease</keyword>
<evidence type="ECO:0000256" key="3">
    <source>
        <dbReference type="ARBA" id="ARBA00022670"/>
    </source>
</evidence>
<dbReference type="InterPro" id="IPR009045">
    <property type="entry name" value="Zn_M74/Hedgehog-like"/>
</dbReference>
<dbReference type="EMBL" id="BJYZ01000015">
    <property type="protein sequence ID" value="GEO39277.1"/>
    <property type="molecule type" value="Genomic_DNA"/>
</dbReference>
<evidence type="ECO:0000256" key="6">
    <source>
        <dbReference type="ARBA" id="ARBA00022801"/>
    </source>
</evidence>
<dbReference type="Proteomes" id="UP000321523">
    <property type="component" value="Unassembled WGS sequence"/>
</dbReference>
<keyword evidence="8" id="KW-0482">Metalloprotease</keyword>
<keyword evidence="4" id="KW-0479">Metal-binding</keyword>
<reference evidence="12 13" key="1">
    <citation type="submission" date="2019-07" db="EMBL/GenBank/DDBJ databases">
        <title>Whole genome shotgun sequence of Skermanella aerolata NBRC 106429.</title>
        <authorList>
            <person name="Hosoyama A."/>
            <person name="Uohara A."/>
            <person name="Ohji S."/>
            <person name="Ichikawa N."/>
        </authorList>
    </citation>
    <scope>NUCLEOTIDE SEQUENCE [LARGE SCALE GENOMIC DNA]</scope>
    <source>
        <strain evidence="12 13">NBRC 106429</strain>
    </source>
</reference>
<evidence type="ECO:0000256" key="5">
    <source>
        <dbReference type="ARBA" id="ARBA00022729"/>
    </source>
</evidence>
<dbReference type="PANTHER" id="PTHR37425">
    <property type="match status" value="1"/>
</dbReference>
<sequence>MHFSGKTGAVSRRSLIVGGISAAVLATIKPAAAAVAPLKDRTLHLYHRQTGEFFKETYFQDGFYVVDALDRVNWLMRDWRTDETKTIDPGLLDLLYNVGNNVDAAKPFEILSGYRTPETNAALRRHGVRTASHSYHMVGQAVDITLPGVSLRNMRKAALALGQGGVGYYPNKGFIHVDTGDVRQWNGR</sequence>
<dbReference type="AlphaFoldDB" id="A0A512DS49"/>
<dbReference type="SUPFAM" id="SSF55166">
    <property type="entry name" value="Hedgehog/DD-peptidase"/>
    <property type="match status" value="1"/>
</dbReference>
<dbReference type="OrthoDB" id="9782994at2"/>
<gene>
    <name evidence="12" type="ORF">SAE02_34250</name>
</gene>
<evidence type="ECO:0000256" key="11">
    <source>
        <dbReference type="ARBA" id="ARBA00093666"/>
    </source>
</evidence>
<dbReference type="Gene3D" id="3.30.1380.10">
    <property type="match status" value="1"/>
</dbReference>
<organism evidence="12 13">
    <name type="scientific">Skermanella aerolata</name>
    <dbReference type="NCBI Taxonomy" id="393310"/>
    <lineage>
        <taxon>Bacteria</taxon>
        <taxon>Pseudomonadati</taxon>
        <taxon>Pseudomonadota</taxon>
        <taxon>Alphaproteobacteria</taxon>
        <taxon>Rhodospirillales</taxon>
        <taxon>Azospirillaceae</taxon>
        <taxon>Skermanella</taxon>
    </lineage>
</organism>
<proteinExistence type="inferred from homology"/>